<comment type="caution">
    <text evidence="1">The sequence shown here is derived from an EMBL/GenBank/DDBJ whole genome shotgun (WGS) entry which is preliminary data.</text>
</comment>
<dbReference type="AlphaFoldDB" id="A0AAN8VHT7"/>
<gene>
    <name evidence="1" type="ORF">RJ641_006263</name>
</gene>
<sequence>MPRTSRKLSSSDSISRVSAVRASLVDSYEGSSNFVRRMEQAWDRCAVSTVKEQDLEPIGHT</sequence>
<accession>A0AAN8VHT7</accession>
<evidence type="ECO:0000313" key="2">
    <source>
        <dbReference type="Proteomes" id="UP001370490"/>
    </source>
</evidence>
<proteinExistence type="predicted"/>
<organism evidence="1 2">
    <name type="scientific">Dillenia turbinata</name>
    <dbReference type="NCBI Taxonomy" id="194707"/>
    <lineage>
        <taxon>Eukaryota</taxon>
        <taxon>Viridiplantae</taxon>
        <taxon>Streptophyta</taxon>
        <taxon>Embryophyta</taxon>
        <taxon>Tracheophyta</taxon>
        <taxon>Spermatophyta</taxon>
        <taxon>Magnoliopsida</taxon>
        <taxon>eudicotyledons</taxon>
        <taxon>Gunneridae</taxon>
        <taxon>Pentapetalae</taxon>
        <taxon>Dilleniales</taxon>
        <taxon>Dilleniaceae</taxon>
        <taxon>Dillenia</taxon>
    </lineage>
</organism>
<dbReference type="EMBL" id="JBAMMX010000014">
    <property type="protein sequence ID" value="KAK6927672.1"/>
    <property type="molecule type" value="Genomic_DNA"/>
</dbReference>
<reference evidence="1 2" key="1">
    <citation type="submission" date="2023-12" db="EMBL/GenBank/DDBJ databases">
        <title>A high-quality genome assembly for Dillenia turbinata (Dilleniales).</title>
        <authorList>
            <person name="Chanderbali A."/>
        </authorList>
    </citation>
    <scope>NUCLEOTIDE SEQUENCE [LARGE SCALE GENOMIC DNA]</scope>
    <source>
        <strain evidence="1">LSX21</strain>
        <tissue evidence="1">Leaf</tissue>
    </source>
</reference>
<name>A0AAN8VHT7_9MAGN</name>
<evidence type="ECO:0000313" key="1">
    <source>
        <dbReference type="EMBL" id="KAK6927672.1"/>
    </source>
</evidence>
<dbReference type="Proteomes" id="UP001370490">
    <property type="component" value="Unassembled WGS sequence"/>
</dbReference>
<protein>
    <submittedName>
        <fullName evidence="1">Uncharacterized protein</fullName>
    </submittedName>
</protein>
<keyword evidence="2" id="KW-1185">Reference proteome</keyword>